<proteinExistence type="predicted"/>
<organism evidence="1 2">
    <name type="scientific">Sharpea azabuensis</name>
    <dbReference type="NCBI Taxonomy" id="322505"/>
    <lineage>
        <taxon>Bacteria</taxon>
        <taxon>Bacillati</taxon>
        <taxon>Bacillota</taxon>
        <taxon>Erysipelotrichia</taxon>
        <taxon>Erysipelotrichales</taxon>
        <taxon>Coprobacillaceae</taxon>
        <taxon>Sharpea</taxon>
    </lineage>
</organism>
<dbReference type="EMBL" id="FNYK01000057">
    <property type="protein sequence ID" value="SEJ10797.1"/>
    <property type="molecule type" value="Genomic_DNA"/>
</dbReference>
<accession>A0A1H6W9T7</accession>
<dbReference type="InterPro" id="IPR039498">
    <property type="entry name" value="NTP_transf_5"/>
</dbReference>
<dbReference type="STRING" id="322505.SAMN04487836_10644"/>
<keyword evidence="2" id="KW-1185">Reference proteome</keyword>
<gene>
    <name evidence="1" type="ORF">SAMN04487834_10579</name>
</gene>
<dbReference type="Proteomes" id="UP000183028">
    <property type="component" value="Unassembled WGS sequence"/>
</dbReference>
<keyword evidence="1" id="KW-0808">Transferase</keyword>
<dbReference type="AlphaFoldDB" id="A0A1H6W9T7"/>
<name>A0A1H6W9T7_9FIRM</name>
<reference evidence="2" key="1">
    <citation type="submission" date="2016-10" db="EMBL/GenBank/DDBJ databases">
        <authorList>
            <person name="Varghese N."/>
        </authorList>
    </citation>
    <scope>NUCLEOTIDE SEQUENCE [LARGE SCALE GENOMIC DNA]</scope>
    <source>
        <strain evidence="2">DSM 20406</strain>
    </source>
</reference>
<evidence type="ECO:0000313" key="1">
    <source>
        <dbReference type="EMBL" id="SEJ10797.1"/>
    </source>
</evidence>
<evidence type="ECO:0000313" key="2">
    <source>
        <dbReference type="Proteomes" id="UP000183028"/>
    </source>
</evidence>
<dbReference type="GO" id="GO:0016740">
    <property type="term" value="F:transferase activity"/>
    <property type="evidence" value="ECO:0007669"/>
    <property type="project" value="UniProtKB-KW"/>
</dbReference>
<sequence length="406" mass="48377">MIREEEIILHMLNDFCHHQSSEWFHELDKDSYDQDKLVNILIAQGLGGLASYQLYNKSHLLIQPKILNHMFLQDVFMSVNQADLLKEMTTYFEEEKIPFICMKGSVVRDSYPEPSLRNMGDIDIVIHYEDRFKVDHIMMDLMGCKKMVDNHSVWTYNIKFLTVEVHNHMFYEKLSNDFDYIGYFDGVWDHIKNAEVFGVSSPYLYVPEENYHFLYLMVHTAKHIINKGYGFRAFIDMVMYTKKNELDWDYLKKELKNIKLLSFTQVCFAFCERWFGVTMPLSVPLDEKFYQEISAKVIRDGLFGLENEDNIGAAEAKVYKQGKGSYFVTMLDHIRRRLFPPYEEMQLIPWYKFVDGRPWLLPAAWVYRWGYCLVKKKDESMDKLLRPYKAKDKIEERIGYINHWGL</sequence>
<dbReference type="Pfam" id="PF14907">
    <property type="entry name" value="NTP_transf_5"/>
    <property type="match status" value="1"/>
</dbReference>
<protein>
    <submittedName>
        <fullName evidence="1">Uncharacterized nucleotidyltransferase</fullName>
    </submittedName>
</protein>